<dbReference type="AlphaFoldDB" id="A0A9W8DSF2"/>
<keyword evidence="4" id="KW-1185">Reference proteome</keyword>
<dbReference type="OrthoDB" id="10248398at2759"/>
<reference evidence="3" key="1">
    <citation type="submission" date="2022-07" db="EMBL/GenBank/DDBJ databases">
        <title>Phylogenomic reconstructions and comparative analyses of Kickxellomycotina fungi.</title>
        <authorList>
            <person name="Reynolds N.K."/>
            <person name="Stajich J.E."/>
            <person name="Barry K."/>
            <person name="Grigoriev I.V."/>
            <person name="Crous P."/>
            <person name="Smith M.E."/>
        </authorList>
    </citation>
    <scope>NUCLEOTIDE SEQUENCE</scope>
    <source>
        <strain evidence="3">NBRC 100468</strain>
    </source>
</reference>
<feature type="region of interest" description="Disordered" evidence="1">
    <location>
        <begin position="1"/>
        <end position="31"/>
    </location>
</feature>
<sequence length="140" mass="15368">MVQQTITESKAKSGIANNNGGVGQSGASSSSQMLVPIKPGNINEMVPQLAQQWSQNALTNLREFVISYSKPYSSQLPASTAANLNQLLQQLQAAVPPDQLQPLTAILQGEVIPTKVFDEWYEQFIRKIKMNPTWGLKLNN</sequence>
<dbReference type="InterPro" id="IPR048364">
    <property type="entry name" value="Hikeshi-like_C"/>
</dbReference>
<evidence type="ECO:0000256" key="1">
    <source>
        <dbReference type="SAM" id="MobiDB-lite"/>
    </source>
</evidence>
<comment type="caution">
    <text evidence="3">The sequence shown here is derived from an EMBL/GenBank/DDBJ whole genome shotgun (WGS) entry which is preliminary data.</text>
</comment>
<dbReference type="Proteomes" id="UP001150538">
    <property type="component" value="Unassembled WGS sequence"/>
</dbReference>
<protein>
    <recommendedName>
        <fullName evidence="2">Hikeshi-like C-terminal domain-containing protein</fullName>
    </recommendedName>
</protein>
<dbReference type="Pfam" id="PF21057">
    <property type="entry name" value="Hikeshi-like_C"/>
    <property type="match status" value="1"/>
</dbReference>
<proteinExistence type="predicted"/>
<evidence type="ECO:0000259" key="2">
    <source>
        <dbReference type="Pfam" id="PF21057"/>
    </source>
</evidence>
<accession>A0A9W8DSF2</accession>
<gene>
    <name evidence="3" type="ORF">H4219_003584</name>
</gene>
<evidence type="ECO:0000313" key="3">
    <source>
        <dbReference type="EMBL" id="KAJ1916765.1"/>
    </source>
</evidence>
<feature type="domain" description="Hikeshi-like C-terminal" evidence="2">
    <location>
        <begin position="109"/>
        <end position="134"/>
    </location>
</feature>
<evidence type="ECO:0000313" key="4">
    <source>
        <dbReference type="Proteomes" id="UP001150538"/>
    </source>
</evidence>
<organism evidence="3 4">
    <name type="scientific">Mycoemilia scoparia</name>
    <dbReference type="NCBI Taxonomy" id="417184"/>
    <lineage>
        <taxon>Eukaryota</taxon>
        <taxon>Fungi</taxon>
        <taxon>Fungi incertae sedis</taxon>
        <taxon>Zoopagomycota</taxon>
        <taxon>Kickxellomycotina</taxon>
        <taxon>Kickxellomycetes</taxon>
        <taxon>Kickxellales</taxon>
        <taxon>Kickxellaceae</taxon>
        <taxon>Mycoemilia</taxon>
    </lineage>
</organism>
<dbReference type="EMBL" id="JANBPU010000092">
    <property type="protein sequence ID" value="KAJ1916765.1"/>
    <property type="molecule type" value="Genomic_DNA"/>
</dbReference>
<name>A0A9W8DSF2_9FUNG</name>